<dbReference type="InterPro" id="IPR029033">
    <property type="entry name" value="His_PPase_superfam"/>
</dbReference>
<reference evidence="3 4" key="1">
    <citation type="submission" date="2015-07" db="EMBL/GenBank/DDBJ databases">
        <title>Whole genome sequence of Herpetosiphon geysericola DSM 7119.</title>
        <authorList>
            <person name="Hemp J."/>
            <person name="Ward L.M."/>
            <person name="Pace L.A."/>
            <person name="Fischer W.W."/>
        </authorList>
    </citation>
    <scope>NUCLEOTIDE SEQUENCE [LARGE SCALE GENOMIC DNA]</scope>
    <source>
        <strain evidence="3 4">DSM 7119</strain>
    </source>
</reference>
<dbReference type="PROSITE" id="PS00175">
    <property type="entry name" value="PG_MUTASE"/>
    <property type="match status" value="1"/>
</dbReference>
<gene>
    <name evidence="3" type="ORF">SE18_21550</name>
</gene>
<evidence type="ECO:0000313" key="4">
    <source>
        <dbReference type="Proteomes" id="UP000050277"/>
    </source>
</evidence>
<keyword evidence="4" id="KW-1185">Reference proteome</keyword>
<dbReference type="SUPFAM" id="SSF53254">
    <property type="entry name" value="Phosphoglycerate mutase-like"/>
    <property type="match status" value="1"/>
</dbReference>
<evidence type="ECO:0008006" key="5">
    <source>
        <dbReference type="Google" id="ProtNLM"/>
    </source>
</evidence>
<dbReference type="GO" id="GO:0005737">
    <property type="term" value="C:cytoplasm"/>
    <property type="evidence" value="ECO:0007669"/>
    <property type="project" value="TreeGrafter"/>
</dbReference>
<dbReference type="Pfam" id="PF00300">
    <property type="entry name" value="His_Phos_1"/>
    <property type="match status" value="1"/>
</dbReference>
<evidence type="ECO:0000313" key="3">
    <source>
        <dbReference type="EMBL" id="KPL81266.1"/>
    </source>
</evidence>
<dbReference type="InterPro" id="IPR001345">
    <property type="entry name" value="PG/BPGM_mutase_AS"/>
</dbReference>
<dbReference type="STRING" id="70996.SE18_21550"/>
<evidence type="ECO:0000256" key="1">
    <source>
        <dbReference type="ARBA" id="ARBA00023152"/>
    </source>
</evidence>
<accession>A0A0N8GPL9</accession>
<dbReference type="Proteomes" id="UP000050277">
    <property type="component" value="Unassembled WGS sequence"/>
</dbReference>
<organism evidence="3 4">
    <name type="scientific">Herpetosiphon geysericola</name>
    <dbReference type="NCBI Taxonomy" id="70996"/>
    <lineage>
        <taxon>Bacteria</taxon>
        <taxon>Bacillati</taxon>
        <taxon>Chloroflexota</taxon>
        <taxon>Chloroflexia</taxon>
        <taxon>Herpetosiphonales</taxon>
        <taxon>Herpetosiphonaceae</taxon>
        <taxon>Herpetosiphon</taxon>
    </lineage>
</organism>
<dbReference type="PANTHER" id="PTHR48100">
    <property type="entry name" value="BROAD-SPECIFICITY PHOSPHATASE YOR283W-RELATED"/>
    <property type="match status" value="1"/>
</dbReference>
<dbReference type="CDD" id="cd07067">
    <property type="entry name" value="HP_PGM_like"/>
    <property type="match status" value="1"/>
</dbReference>
<dbReference type="InterPro" id="IPR013078">
    <property type="entry name" value="His_Pase_superF_clade-1"/>
</dbReference>
<dbReference type="PANTHER" id="PTHR48100:SF1">
    <property type="entry name" value="HISTIDINE PHOSPHATASE FAMILY PROTEIN-RELATED"/>
    <property type="match status" value="1"/>
</dbReference>
<comment type="caution">
    <text evidence="3">The sequence shown here is derived from an EMBL/GenBank/DDBJ whole genome shotgun (WGS) entry which is preliminary data.</text>
</comment>
<keyword evidence="2" id="KW-0413">Isomerase</keyword>
<dbReference type="Gene3D" id="3.40.50.1240">
    <property type="entry name" value="Phosphoglycerate mutase-like"/>
    <property type="match status" value="1"/>
</dbReference>
<protein>
    <recommendedName>
        <fullName evidence="5">Phosphoglycerate mutase</fullName>
    </recommendedName>
</protein>
<dbReference type="PATRIC" id="fig|70996.4.peg.2128"/>
<dbReference type="RefSeq" id="WP_054536533.1">
    <property type="nucleotide sequence ID" value="NZ_LGKP01000035.1"/>
</dbReference>
<dbReference type="InterPro" id="IPR050275">
    <property type="entry name" value="PGM_Phosphatase"/>
</dbReference>
<evidence type="ECO:0000256" key="2">
    <source>
        <dbReference type="ARBA" id="ARBA00023235"/>
    </source>
</evidence>
<keyword evidence="1" id="KW-0324">Glycolysis</keyword>
<proteinExistence type="predicted"/>
<dbReference type="EMBL" id="LGKP01000035">
    <property type="protein sequence ID" value="KPL81266.1"/>
    <property type="molecule type" value="Genomic_DNA"/>
</dbReference>
<dbReference type="SMART" id="SM00855">
    <property type="entry name" value="PGAM"/>
    <property type="match status" value="1"/>
</dbReference>
<dbReference type="OrthoDB" id="7925971at2"/>
<dbReference type="GO" id="GO:0016791">
    <property type="term" value="F:phosphatase activity"/>
    <property type="evidence" value="ECO:0007669"/>
    <property type="project" value="TreeGrafter"/>
</dbReference>
<name>A0A0N8GPL9_9CHLR</name>
<dbReference type="AlphaFoldDB" id="A0A0N8GPL9"/>
<sequence>MSHECWLIRHGESAANAGQRTADPASIPLTELGWQQANSLVERLPQPDRVIVSQYLRTQQTATPLLERYPQLQAEIWPIHEFTYLSPALCSNTNQADRQPMVTEYWQRCDPDYRHGPDAESFRMLIERVQAALQQLQTLDGISCVFAHGQVIRTMLWLQTQTITTIDQALMQRWHAHGNQQVVGNAECIRLTWPE</sequence>